<evidence type="ECO:0000313" key="4">
    <source>
        <dbReference type="Proteomes" id="UP001206595"/>
    </source>
</evidence>
<feature type="region of interest" description="Disordered" evidence="1">
    <location>
        <begin position="233"/>
        <end position="277"/>
    </location>
</feature>
<dbReference type="RefSeq" id="XP_051444836.1">
    <property type="nucleotide sequence ID" value="XM_051593716.1"/>
</dbReference>
<feature type="compositionally biased region" description="Basic residues" evidence="1">
    <location>
        <begin position="251"/>
        <end position="261"/>
    </location>
</feature>
<gene>
    <name evidence="3" type="ORF">K450DRAFT_300032</name>
</gene>
<feature type="compositionally biased region" description="Low complexity" evidence="1">
    <location>
        <begin position="240"/>
        <end position="250"/>
    </location>
</feature>
<accession>A0AAD5EAI0</accession>
<sequence length="277" mass="30336">MLGCLGSTFFTLFILAWCGGTVYFMYAAAKDLDSSLHYAPTNCTITSMHYDSDNTLYMYANYTLPGNNFNSTAFVNNVDDNANYFVGQTLSCFYALHDHSYLMAQVGVHAGVVVMMVFSTIMCIPVAIGAVFVLSMPVIIISPMVVKLAKSIKAFACETGVKMSTIFKRKPDNGQDNCGDSTPSRSIGSSVIGYLMLPVNYFKAALGSSASWLKAKFTRNKLGKGQQQDMYDLEDQGSLKSRASSGYSFRSSKKLLSHSKSQRSDMTDQSSVETRSL</sequence>
<name>A0AAD5EAI0_UMBRA</name>
<feature type="transmembrane region" description="Helical" evidence="2">
    <location>
        <begin position="6"/>
        <end position="26"/>
    </location>
</feature>
<keyword evidence="4" id="KW-1185">Reference proteome</keyword>
<feature type="compositionally biased region" description="Polar residues" evidence="1">
    <location>
        <begin position="267"/>
        <end position="277"/>
    </location>
</feature>
<dbReference type="EMBL" id="MU620917">
    <property type="protein sequence ID" value="KAI8579832.1"/>
    <property type="molecule type" value="Genomic_DNA"/>
</dbReference>
<proteinExistence type="predicted"/>
<dbReference type="Proteomes" id="UP001206595">
    <property type="component" value="Unassembled WGS sequence"/>
</dbReference>
<evidence type="ECO:0000256" key="2">
    <source>
        <dbReference type="SAM" id="Phobius"/>
    </source>
</evidence>
<comment type="caution">
    <text evidence="3">The sequence shown here is derived from an EMBL/GenBank/DDBJ whole genome shotgun (WGS) entry which is preliminary data.</text>
</comment>
<evidence type="ECO:0000256" key="1">
    <source>
        <dbReference type="SAM" id="MobiDB-lite"/>
    </source>
</evidence>
<dbReference type="AlphaFoldDB" id="A0AAD5EAI0"/>
<keyword evidence="2" id="KW-0812">Transmembrane</keyword>
<reference evidence="3" key="1">
    <citation type="submission" date="2021-06" db="EMBL/GenBank/DDBJ databases">
        <authorList>
            <consortium name="DOE Joint Genome Institute"/>
            <person name="Mondo S.J."/>
            <person name="Amses K.R."/>
            <person name="Simmons D.R."/>
            <person name="Longcore J.E."/>
            <person name="Seto K."/>
            <person name="Alves G.H."/>
            <person name="Bonds A.E."/>
            <person name="Quandt C.A."/>
            <person name="Davis W.J."/>
            <person name="Chang Y."/>
            <person name="Letcher P.M."/>
            <person name="Powell M.J."/>
            <person name="Kuo A."/>
            <person name="Labutti K."/>
            <person name="Pangilinan J."/>
            <person name="Andreopoulos W."/>
            <person name="Tritt A."/>
            <person name="Riley R."/>
            <person name="Hundley H."/>
            <person name="Johnson J."/>
            <person name="Lipzen A."/>
            <person name="Barry K."/>
            <person name="Berbee M.L."/>
            <person name="Buchler N.E."/>
            <person name="Grigoriev I.V."/>
            <person name="Spatafora J.W."/>
            <person name="Stajich J.E."/>
            <person name="James T.Y."/>
        </authorList>
    </citation>
    <scope>NUCLEOTIDE SEQUENCE</scope>
    <source>
        <strain evidence="3">AG</strain>
    </source>
</reference>
<keyword evidence="2" id="KW-1133">Transmembrane helix</keyword>
<protein>
    <submittedName>
        <fullName evidence="3">Uncharacterized protein</fullName>
    </submittedName>
</protein>
<dbReference type="GeneID" id="75919058"/>
<organism evidence="3 4">
    <name type="scientific">Umbelopsis ramanniana AG</name>
    <dbReference type="NCBI Taxonomy" id="1314678"/>
    <lineage>
        <taxon>Eukaryota</taxon>
        <taxon>Fungi</taxon>
        <taxon>Fungi incertae sedis</taxon>
        <taxon>Mucoromycota</taxon>
        <taxon>Mucoromycotina</taxon>
        <taxon>Umbelopsidomycetes</taxon>
        <taxon>Umbelopsidales</taxon>
        <taxon>Umbelopsidaceae</taxon>
        <taxon>Umbelopsis</taxon>
    </lineage>
</organism>
<reference evidence="3" key="2">
    <citation type="journal article" date="2022" name="Proc. Natl. Acad. Sci. U.S.A.">
        <title>Diploid-dominant life cycles characterize the early evolution of Fungi.</title>
        <authorList>
            <person name="Amses K.R."/>
            <person name="Simmons D.R."/>
            <person name="Longcore J.E."/>
            <person name="Mondo S.J."/>
            <person name="Seto K."/>
            <person name="Jeronimo G.H."/>
            <person name="Bonds A.E."/>
            <person name="Quandt C.A."/>
            <person name="Davis W.J."/>
            <person name="Chang Y."/>
            <person name="Federici B.A."/>
            <person name="Kuo A."/>
            <person name="LaButti K."/>
            <person name="Pangilinan J."/>
            <person name="Andreopoulos W."/>
            <person name="Tritt A."/>
            <person name="Riley R."/>
            <person name="Hundley H."/>
            <person name="Johnson J."/>
            <person name="Lipzen A."/>
            <person name="Barry K."/>
            <person name="Lang B.F."/>
            <person name="Cuomo C.A."/>
            <person name="Buchler N.E."/>
            <person name="Grigoriev I.V."/>
            <person name="Spatafora J.W."/>
            <person name="Stajich J.E."/>
            <person name="James T.Y."/>
        </authorList>
    </citation>
    <scope>NUCLEOTIDE SEQUENCE</scope>
    <source>
        <strain evidence="3">AG</strain>
    </source>
</reference>
<keyword evidence="2" id="KW-0472">Membrane</keyword>
<evidence type="ECO:0000313" key="3">
    <source>
        <dbReference type="EMBL" id="KAI8579832.1"/>
    </source>
</evidence>